<proteinExistence type="predicted"/>
<dbReference type="Pfam" id="PF20151">
    <property type="entry name" value="DUF6533"/>
    <property type="match status" value="1"/>
</dbReference>
<protein>
    <recommendedName>
        <fullName evidence="1">DUF6533 domain-containing protein</fullName>
    </recommendedName>
</protein>
<sequence length="153" mass="17339">MLTIGVTIAILYYEYCLTFYAEVNRFWGSGISWSSTIFFTNRYLALLMTIPTMLEFFGNLSDTWSIAGSGTSHYTPQSFPWPGCDIPVSKEQVIDIPDLALAYGSMLVIDTLVFVLTVSRAMQLSHLWKSSIFRLMLRDGEDYTVDPLLVFTC</sequence>
<evidence type="ECO:0000259" key="1">
    <source>
        <dbReference type="Pfam" id="PF20151"/>
    </source>
</evidence>
<keyword evidence="3" id="KW-1185">Reference proteome</keyword>
<dbReference type="AlphaFoldDB" id="A0A8E2B3M2"/>
<evidence type="ECO:0000313" key="2">
    <source>
        <dbReference type="EMBL" id="OCH91657.1"/>
    </source>
</evidence>
<dbReference type="InterPro" id="IPR045340">
    <property type="entry name" value="DUF6533"/>
</dbReference>
<dbReference type="EMBL" id="KV722381">
    <property type="protein sequence ID" value="OCH91657.1"/>
    <property type="molecule type" value="Genomic_DNA"/>
</dbReference>
<dbReference type="Proteomes" id="UP000250043">
    <property type="component" value="Unassembled WGS sequence"/>
</dbReference>
<organism evidence="2 3">
    <name type="scientific">Obba rivulosa</name>
    <dbReference type="NCBI Taxonomy" id="1052685"/>
    <lineage>
        <taxon>Eukaryota</taxon>
        <taxon>Fungi</taxon>
        <taxon>Dikarya</taxon>
        <taxon>Basidiomycota</taxon>
        <taxon>Agaricomycotina</taxon>
        <taxon>Agaricomycetes</taxon>
        <taxon>Polyporales</taxon>
        <taxon>Gelatoporiaceae</taxon>
        <taxon>Obba</taxon>
    </lineage>
</organism>
<name>A0A8E2B3M2_9APHY</name>
<gene>
    <name evidence="2" type="ORF">OBBRIDRAFT_728323</name>
</gene>
<reference evidence="2 3" key="1">
    <citation type="submission" date="2016-07" db="EMBL/GenBank/DDBJ databases">
        <title>Draft genome of the white-rot fungus Obba rivulosa 3A-2.</title>
        <authorList>
            <consortium name="DOE Joint Genome Institute"/>
            <person name="Miettinen O."/>
            <person name="Riley R."/>
            <person name="Acob R."/>
            <person name="Barry K."/>
            <person name="Cullen D."/>
            <person name="De Vries R."/>
            <person name="Hainaut M."/>
            <person name="Hatakka A."/>
            <person name="Henrissat B."/>
            <person name="Hilden K."/>
            <person name="Kuo R."/>
            <person name="Labutti K."/>
            <person name="Lipzen A."/>
            <person name="Makela M.R."/>
            <person name="Sandor L."/>
            <person name="Spatafora J.W."/>
            <person name="Grigoriev I.V."/>
            <person name="Hibbett D.S."/>
        </authorList>
    </citation>
    <scope>NUCLEOTIDE SEQUENCE [LARGE SCALE GENOMIC DNA]</scope>
    <source>
        <strain evidence="2 3">3A-2</strain>
    </source>
</reference>
<evidence type="ECO:0000313" key="3">
    <source>
        <dbReference type="Proteomes" id="UP000250043"/>
    </source>
</evidence>
<feature type="domain" description="DUF6533" evidence="1">
    <location>
        <begin position="7"/>
        <end position="47"/>
    </location>
</feature>
<dbReference type="OrthoDB" id="2803471at2759"/>
<accession>A0A8E2B3M2</accession>